<feature type="transmembrane region" description="Helical" evidence="1">
    <location>
        <begin position="105"/>
        <end position="123"/>
    </location>
</feature>
<comment type="caution">
    <text evidence="2">The sequence shown here is derived from an EMBL/GenBank/DDBJ whole genome shotgun (WGS) entry which is preliminary data.</text>
</comment>
<name>A0A3E1QBN3_9FLAO</name>
<dbReference type="Proteomes" id="UP000261082">
    <property type="component" value="Unassembled WGS sequence"/>
</dbReference>
<proteinExistence type="predicted"/>
<keyword evidence="3" id="KW-1185">Reference proteome</keyword>
<evidence type="ECO:0008006" key="4">
    <source>
        <dbReference type="Google" id="ProtNLM"/>
    </source>
</evidence>
<feature type="transmembrane region" description="Helical" evidence="1">
    <location>
        <begin position="179"/>
        <end position="200"/>
    </location>
</feature>
<feature type="transmembrane region" description="Helical" evidence="1">
    <location>
        <begin position="7"/>
        <end position="28"/>
    </location>
</feature>
<feature type="transmembrane region" description="Helical" evidence="1">
    <location>
        <begin position="81"/>
        <end position="99"/>
    </location>
</feature>
<protein>
    <recommendedName>
        <fullName evidence="4">PAP2 family protein</fullName>
    </recommendedName>
</protein>
<sequence>MDRFLRLGAYLLHPLLMPTLGTILYFVFTPRYVEMDLMRAKLFAVAIVTLLIPIITFFLLKNLGVINSIHLETTKERKIPLMIQCVLLLLIIKLVFDAYDSPELYYFFVGILFSAIAALLMVILKVKVSLHQIGIAGITMFLIVLSIHFKINVLPWISAFFFFNGWVASSRLHTKSHSYLELIIGFFIGLIPQLIVVNFWL</sequence>
<evidence type="ECO:0000313" key="3">
    <source>
        <dbReference type="Proteomes" id="UP000261082"/>
    </source>
</evidence>
<dbReference type="RefSeq" id="WP_117158581.1">
    <property type="nucleotide sequence ID" value="NZ_QVID01000001.1"/>
</dbReference>
<reference evidence="2 3" key="1">
    <citation type="journal article" date="2007" name="Int. J. Syst. Evol. Microbiol.">
        <title>Marixanthomonas ophiurae gen. nov., sp. nov., a marine bacterium of the family Flavobacteriaceae isolated from a deep-sea brittle star.</title>
        <authorList>
            <person name="Romanenko L.A."/>
            <person name="Uchino M."/>
            <person name="Frolova G.M."/>
            <person name="Mikhailov V.V."/>
        </authorList>
    </citation>
    <scope>NUCLEOTIDE SEQUENCE [LARGE SCALE GENOMIC DNA]</scope>
    <source>
        <strain evidence="2 3">KMM 3046</strain>
    </source>
</reference>
<keyword evidence="1" id="KW-0812">Transmembrane</keyword>
<dbReference type="OrthoDB" id="9786064at2"/>
<evidence type="ECO:0000313" key="2">
    <source>
        <dbReference type="EMBL" id="RFN59545.1"/>
    </source>
</evidence>
<keyword evidence="1" id="KW-0472">Membrane</keyword>
<feature type="transmembrane region" description="Helical" evidence="1">
    <location>
        <begin position="40"/>
        <end position="60"/>
    </location>
</feature>
<gene>
    <name evidence="2" type="ORF">DZ858_05655</name>
</gene>
<dbReference type="EMBL" id="QVID01000001">
    <property type="protein sequence ID" value="RFN59545.1"/>
    <property type="molecule type" value="Genomic_DNA"/>
</dbReference>
<keyword evidence="1" id="KW-1133">Transmembrane helix</keyword>
<evidence type="ECO:0000256" key="1">
    <source>
        <dbReference type="SAM" id="Phobius"/>
    </source>
</evidence>
<dbReference type="AlphaFoldDB" id="A0A3E1QBN3"/>
<accession>A0A3E1QBN3</accession>
<organism evidence="2 3">
    <name type="scientific">Marixanthomonas ophiurae</name>
    <dbReference type="NCBI Taxonomy" id="387659"/>
    <lineage>
        <taxon>Bacteria</taxon>
        <taxon>Pseudomonadati</taxon>
        <taxon>Bacteroidota</taxon>
        <taxon>Flavobacteriia</taxon>
        <taxon>Flavobacteriales</taxon>
        <taxon>Flavobacteriaceae</taxon>
        <taxon>Marixanthomonas</taxon>
    </lineage>
</organism>